<dbReference type="Pfam" id="PF13450">
    <property type="entry name" value="NAD_binding_8"/>
    <property type="match status" value="1"/>
</dbReference>
<dbReference type="GO" id="GO:0030327">
    <property type="term" value="P:prenylated protein catabolic process"/>
    <property type="evidence" value="ECO:0007669"/>
    <property type="project" value="TreeGrafter"/>
</dbReference>
<dbReference type="InterPro" id="IPR017046">
    <property type="entry name" value="Prenylcysteine_Oxase1"/>
</dbReference>
<dbReference type="GO" id="GO:0030328">
    <property type="term" value="P:prenylcysteine catabolic process"/>
    <property type="evidence" value="ECO:0007669"/>
    <property type="project" value="InterPro"/>
</dbReference>
<accession>A0A9Q0RV70</accession>
<dbReference type="GO" id="GO:0001735">
    <property type="term" value="F:prenylcysteine oxidase activity"/>
    <property type="evidence" value="ECO:0007669"/>
    <property type="project" value="InterPro"/>
</dbReference>
<evidence type="ECO:0000313" key="11">
    <source>
        <dbReference type="Proteomes" id="UP001151699"/>
    </source>
</evidence>
<feature type="signal peptide" evidence="8">
    <location>
        <begin position="1"/>
        <end position="24"/>
    </location>
</feature>
<evidence type="ECO:0000256" key="4">
    <source>
        <dbReference type="ARBA" id="ARBA00022729"/>
    </source>
</evidence>
<sequence>MVHSNSNILIAFVAIFSPIICTQQQNVKIAIIGGGIGGTSCAYFLNEMFGEKADIFIYEGNKIGGRLATVSMTDGNEYETGGSIIHERNKYMTDFVKDLGLQRRPPSSNERLGLYNGKDFDFIQSDYYLMNVIKMLWRYGYSTVKLQRFISKMLDKFDRIYGLQKEGRAFDNVEDLVAAMNPEFLTYLNVSVKDGYVEKERFSQKIVNELVQASLRCNYGQTVKVPEFVGSVSMAGMDGALWCVSGGNRRVAERLLDESNAKLIEAFALSVSMKQFGYVVATATSNDTYDYVVIATPLSQNQRIPLNFDNLPTQISRNGEYHRTVSTLVLGKLNKKKFPKFADDEGAIIINTNDDDFFNSIGNLQGINGKENHRAWKVFSKKPLTSNEMNILFENHTEVKIIDWLAYPHYVLPHQQMSFSLAPRLYHINAIEWAASAMEMSCIGAKNVALLIRRDHGNWQQTNSMKRSVEEL</sequence>
<dbReference type="Pfam" id="PF07156">
    <property type="entry name" value="Prenylcys_lyase"/>
    <property type="match status" value="1"/>
</dbReference>
<dbReference type="AlphaFoldDB" id="A0A9Q0RV70"/>
<dbReference type="InterPro" id="IPR036188">
    <property type="entry name" value="FAD/NAD-bd_sf"/>
</dbReference>
<evidence type="ECO:0000256" key="3">
    <source>
        <dbReference type="ARBA" id="ARBA00022630"/>
    </source>
</evidence>
<comment type="cofactor">
    <cofactor evidence="1">
        <name>FAD</name>
        <dbReference type="ChEBI" id="CHEBI:57692"/>
    </cofactor>
</comment>
<keyword evidence="3" id="KW-0285">Flavoprotein</keyword>
<evidence type="ECO:0000256" key="8">
    <source>
        <dbReference type="SAM" id="SignalP"/>
    </source>
</evidence>
<gene>
    <name evidence="10" type="primary">PCYOX1</name>
    <name evidence="10" type="ORF">Bhyg_16202</name>
</gene>
<dbReference type="OrthoDB" id="437369at2759"/>
<comment type="similarity">
    <text evidence="2">Belongs to the prenylcysteine oxidase family.</text>
</comment>
<dbReference type="InterPro" id="IPR010795">
    <property type="entry name" value="Prenylcys_lyase"/>
</dbReference>
<evidence type="ECO:0000256" key="1">
    <source>
        <dbReference type="ARBA" id="ARBA00001974"/>
    </source>
</evidence>
<keyword evidence="4 8" id="KW-0732">Signal</keyword>
<dbReference type="Gene3D" id="3.50.50.60">
    <property type="entry name" value="FAD/NAD(P)-binding domain"/>
    <property type="match status" value="1"/>
</dbReference>
<keyword evidence="11" id="KW-1185">Reference proteome</keyword>
<evidence type="ECO:0000256" key="6">
    <source>
        <dbReference type="ARBA" id="ARBA00023002"/>
    </source>
</evidence>
<dbReference type="SUPFAM" id="SSF51905">
    <property type="entry name" value="FAD/NAD(P)-binding domain"/>
    <property type="match status" value="1"/>
</dbReference>
<keyword evidence="7" id="KW-0325">Glycoprotein</keyword>
<evidence type="ECO:0000256" key="7">
    <source>
        <dbReference type="ARBA" id="ARBA00023180"/>
    </source>
</evidence>
<organism evidence="10 11">
    <name type="scientific">Pseudolycoriella hygida</name>
    <dbReference type="NCBI Taxonomy" id="35572"/>
    <lineage>
        <taxon>Eukaryota</taxon>
        <taxon>Metazoa</taxon>
        <taxon>Ecdysozoa</taxon>
        <taxon>Arthropoda</taxon>
        <taxon>Hexapoda</taxon>
        <taxon>Insecta</taxon>
        <taxon>Pterygota</taxon>
        <taxon>Neoptera</taxon>
        <taxon>Endopterygota</taxon>
        <taxon>Diptera</taxon>
        <taxon>Nematocera</taxon>
        <taxon>Sciaroidea</taxon>
        <taxon>Sciaridae</taxon>
        <taxon>Pseudolycoriella</taxon>
    </lineage>
</organism>
<evidence type="ECO:0000256" key="5">
    <source>
        <dbReference type="ARBA" id="ARBA00022827"/>
    </source>
</evidence>
<proteinExistence type="inferred from homology"/>
<protein>
    <submittedName>
        <fullName evidence="10">Prenylcysteine oxidase</fullName>
    </submittedName>
</protein>
<dbReference type="EMBL" id="WJQU01002341">
    <property type="protein sequence ID" value="KAJ6632986.1"/>
    <property type="molecule type" value="Genomic_DNA"/>
</dbReference>
<evidence type="ECO:0000256" key="2">
    <source>
        <dbReference type="ARBA" id="ARBA00009967"/>
    </source>
</evidence>
<keyword evidence="5" id="KW-0274">FAD</keyword>
<evidence type="ECO:0000259" key="9">
    <source>
        <dbReference type="Pfam" id="PF07156"/>
    </source>
</evidence>
<feature type="chain" id="PRO_5040496388" evidence="8">
    <location>
        <begin position="25"/>
        <end position="472"/>
    </location>
</feature>
<comment type="caution">
    <text evidence="10">The sequence shown here is derived from an EMBL/GenBank/DDBJ whole genome shotgun (WGS) entry which is preliminary data.</text>
</comment>
<feature type="domain" description="Prenylcysteine lyase" evidence="9">
    <location>
        <begin position="123"/>
        <end position="456"/>
    </location>
</feature>
<dbReference type="PANTHER" id="PTHR15944:SF0">
    <property type="entry name" value="PRENYLCYSTEINE LYASE DOMAIN-CONTAINING PROTEIN"/>
    <property type="match status" value="1"/>
</dbReference>
<name>A0A9Q0RV70_9DIPT</name>
<evidence type="ECO:0000313" key="10">
    <source>
        <dbReference type="EMBL" id="KAJ6632986.1"/>
    </source>
</evidence>
<dbReference type="Proteomes" id="UP001151699">
    <property type="component" value="Unassembled WGS sequence"/>
</dbReference>
<dbReference type="PANTHER" id="PTHR15944">
    <property type="entry name" value="FARNESYLCYSTEINE LYASE"/>
    <property type="match status" value="1"/>
</dbReference>
<keyword evidence="6" id="KW-0560">Oxidoreductase</keyword>
<reference evidence="10" key="1">
    <citation type="submission" date="2022-07" db="EMBL/GenBank/DDBJ databases">
        <authorList>
            <person name="Trinca V."/>
            <person name="Uliana J.V.C."/>
            <person name="Torres T.T."/>
            <person name="Ward R.J."/>
            <person name="Monesi N."/>
        </authorList>
    </citation>
    <scope>NUCLEOTIDE SEQUENCE</scope>
    <source>
        <strain evidence="10">HSMRA1968</strain>
        <tissue evidence="10">Whole embryos</tissue>
    </source>
</reference>